<dbReference type="SUPFAM" id="SSF48208">
    <property type="entry name" value="Six-hairpin glycosidases"/>
    <property type="match status" value="1"/>
</dbReference>
<evidence type="ECO:0000259" key="1">
    <source>
        <dbReference type="Pfam" id="PF16334"/>
    </source>
</evidence>
<feature type="domain" description="Glutaminase A central" evidence="2">
    <location>
        <begin position="319"/>
        <end position="660"/>
    </location>
</feature>
<dbReference type="InterPro" id="IPR032514">
    <property type="entry name" value="GtaA_central"/>
</dbReference>
<evidence type="ECO:0000259" key="3">
    <source>
        <dbReference type="Pfam" id="PF17168"/>
    </source>
</evidence>
<dbReference type="InterPro" id="IPR033433">
    <property type="entry name" value="GtaA_N"/>
</dbReference>
<feature type="domain" description="DUF4964" evidence="1">
    <location>
        <begin position="3"/>
        <end position="60"/>
    </location>
</feature>
<evidence type="ECO:0000313" key="4">
    <source>
        <dbReference type="EMBL" id="PNU00821.1"/>
    </source>
</evidence>
<organism evidence="4 5">
    <name type="scientific">Clostridium thermosuccinogenes</name>
    <dbReference type="NCBI Taxonomy" id="84032"/>
    <lineage>
        <taxon>Bacteria</taxon>
        <taxon>Bacillati</taxon>
        <taxon>Bacillota</taxon>
        <taxon>Clostridia</taxon>
        <taxon>Eubacteriales</taxon>
        <taxon>Clostridiaceae</taxon>
        <taxon>Clostridium</taxon>
    </lineage>
</organism>
<keyword evidence="5" id="KW-1185">Reference proteome</keyword>
<sequence>MNHALRPPAVPLATIDPYFSVWSFADQLHDDFTRHWTGKRNAMTGVIVIDGVPLIFAGKVEPNSENYFPEPARMKQISVDVSPLSSKYVFSSHGVELTVVFTSPLLLDNLDVLSRPVSYVSFYVRSVDGKSHDVKIYFDISGEWCVNTSEQKVVWGKRVIDNSVLAMHMGTESQKVLERFGDDVRIDWGYMHLVIPNMSGTQTFIGTERDRKNFISSGKVREDDSSDCPAVVRDVQPIMASVTNLGTVGENASSFFIALAYDDIKSIEYFGEHLDAYWRRNGVSFDEMLMTAIKEYDDIMQKCNAFEKKLVQDAMNSGGKEYADLISLAYRQAIAAHKLVCDTNGDILFISKECFSNGCAATVDVSYPSIPLFLLYNTELVKGMMRPIFKYAASDAWKFDFAPHDAGCYPKVNGQVYGENKLEYQMPVEECGNMLVMCATVSIADRDCSFAKQHWDLIEKWGNYLMEHGLDPENQLCTDDFAGHLAHNCNLSVKAIMGIAGYSIMCDMLGKKDEAAKLLETAKKMAVEWELKAKDGDHYKLAFNQEGTWSLKYNLVWDKIFGTGIFADEIFKKELAYYLTKKNKYGIPLDSRADYTKTDWLVWVASMADSRQDFDEIIHTLWDFANESLNRVPFTDWYDTIKGSQVGFQHRSVLGGIFIKILKDSNKLRVDNI</sequence>
<dbReference type="Pfam" id="PF17168">
    <property type="entry name" value="DUF5127"/>
    <property type="match status" value="1"/>
</dbReference>
<accession>A0A2K2FJF4</accession>
<evidence type="ECO:0000259" key="2">
    <source>
        <dbReference type="Pfam" id="PF16335"/>
    </source>
</evidence>
<dbReference type="EMBL" id="NIOJ01000006">
    <property type="protein sequence ID" value="PNU00821.1"/>
    <property type="molecule type" value="Genomic_DNA"/>
</dbReference>
<dbReference type="GO" id="GO:0005975">
    <property type="term" value="P:carbohydrate metabolic process"/>
    <property type="evidence" value="ECO:0007669"/>
    <property type="project" value="InterPro"/>
</dbReference>
<dbReference type="PANTHER" id="PTHR31987">
    <property type="entry name" value="GLUTAMINASE A-RELATED"/>
    <property type="match status" value="1"/>
</dbReference>
<reference evidence="5" key="1">
    <citation type="submission" date="2017-06" db="EMBL/GenBank/DDBJ databases">
        <title>Investigating the central metabolism of Clostridium thermosuccinogenes.</title>
        <authorList>
            <person name="Koendjbiharie J.G."/>
            <person name="Van Kranenburg R."/>
            <person name="Vriesendorp B."/>
        </authorList>
    </citation>
    <scope>NUCLEOTIDE SEQUENCE [LARGE SCALE GENOMIC DNA]</scope>
    <source>
        <strain evidence="5">DSM 5806</strain>
    </source>
</reference>
<proteinExistence type="predicted"/>
<dbReference type="AlphaFoldDB" id="A0A2K2FJF4"/>
<gene>
    <name evidence="4" type="ORF">CDQ84_04000</name>
</gene>
<evidence type="ECO:0000313" key="5">
    <source>
        <dbReference type="Proteomes" id="UP000236151"/>
    </source>
</evidence>
<dbReference type="InterPro" id="IPR052743">
    <property type="entry name" value="Glutaminase_GtaA"/>
</dbReference>
<dbReference type="PANTHER" id="PTHR31987:SF1">
    <property type="entry name" value="GLUTAMINASE A"/>
    <property type="match status" value="1"/>
</dbReference>
<dbReference type="OrthoDB" id="175993at2"/>
<comment type="caution">
    <text evidence="4">The sequence shown here is derived from an EMBL/GenBank/DDBJ whole genome shotgun (WGS) entry which is preliminary data.</text>
</comment>
<protein>
    <submittedName>
        <fullName evidence="4">Glutaminase</fullName>
    </submittedName>
</protein>
<feature type="domain" description="Glutaminase A N-terminal" evidence="3">
    <location>
        <begin position="85"/>
        <end position="313"/>
    </location>
</feature>
<dbReference type="RefSeq" id="WP_103080437.1">
    <property type="nucleotide sequence ID" value="NZ_CP021850.1"/>
</dbReference>
<dbReference type="InterPro" id="IPR032515">
    <property type="entry name" value="DUF4964"/>
</dbReference>
<dbReference type="KEGG" id="cthd:CDO33_19305"/>
<dbReference type="Pfam" id="PF16334">
    <property type="entry name" value="DUF4964"/>
    <property type="match status" value="1"/>
</dbReference>
<dbReference type="Proteomes" id="UP000236151">
    <property type="component" value="Unassembled WGS sequence"/>
</dbReference>
<dbReference type="Pfam" id="PF16335">
    <property type="entry name" value="GtaA_6_Hairpin"/>
    <property type="match status" value="1"/>
</dbReference>
<dbReference type="InterPro" id="IPR008928">
    <property type="entry name" value="6-hairpin_glycosidase_sf"/>
</dbReference>
<name>A0A2K2FJF4_9CLOT</name>